<reference evidence="2" key="1">
    <citation type="submission" date="2018-04" db="EMBL/GenBank/DDBJ databases">
        <title>Whole genome sequencing of Hypsizygus marmoreus.</title>
        <authorList>
            <person name="Choi I.-G."/>
            <person name="Min B."/>
            <person name="Kim J.-G."/>
            <person name="Kim S."/>
            <person name="Oh Y.-L."/>
            <person name="Kong W.-S."/>
            <person name="Park H."/>
            <person name="Jeong J."/>
            <person name="Song E.-S."/>
        </authorList>
    </citation>
    <scope>NUCLEOTIDE SEQUENCE [LARGE SCALE GENOMIC DNA]</scope>
    <source>
        <strain evidence="2">51987-8</strain>
    </source>
</reference>
<evidence type="ECO:0000313" key="2">
    <source>
        <dbReference type="EMBL" id="RDB14633.1"/>
    </source>
</evidence>
<dbReference type="AlphaFoldDB" id="A0A369J4M0"/>
<evidence type="ECO:0000256" key="1">
    <source>
        <dbReference type="SAM" id="SignalP"/>
    </source>
</evidence>
<dbReference type="Proteomes" id="UP000076154">
    <property type="component" value="Unassembled WGS sequence"/>
</dbReference>
<sequence length="180" mass="20083">MSPPPGLMLTSLSLHGLIRLAYGMEMTGDRRGNQKKKQELGFYEIFASRPPNLQYISIAMRCPARLAGVLEDVPTITASLTTSRIQHTGPIFRAGTIDTRMSSSAIRLAHPSQPRWTAGRQNALSLCYAVHYKTSKQSERTHPGRGLGHLVRNILLASLRREDIVPLVDIFYWCLDVKAL</sequence>
<dbReference type="InParanoid" id="A0A369J4M0"/>
<feature type="signal peptide" evidence="1">
    <location>
        <begin position="1"/>
        <end position="23"/>
    </location>
</feature>
<protein>
    <submittedName>
        <fullName evidence="2">Uncharacterized protein</fullName>
    </submittedName>
</protein>
<keyword evidence="3" id="KW-1185">Reference proteome</keyword>
<organism evidence="2 3">
    <name type="scientific">Hypsizygus marmoreus</name>
    <name type="common">White beech mushroom</name>
    <name type="synonym">Agaricus marmoreus</name>
    <dbReference type="NCBI Taxonomy" id="39966"/>
    <lineage>
        <taxon>Eukaryota</taxon>
        <taxon>Fungi</taxon>
        <taxon>Dikarya</taxon>
        <taxon>Basidiomycota</taxon>
        <taxon>Agaricomycotina</taxon>
        <taxon>Agaricomycetes</taxon>
        <taxon>Agaricomycetidae</taxon>
        <taxon>Agaricales</taxon>
        <taxon>Tricholomatineae</taxon>
        <taxon>Lyophyllaceae</taxon>
        <taxon>Hypsizygus</taxon>
    </lineage>
</organism>
<name>A0A369J4M0_HYPMA</name>
<dbReference type="EMBL" id="LUEZ02000096">
    <property type="protein sequence ID" value="RDB14633.1"/>
    <property type="molecule type" value="Genomic_DNA"/>
</dbReference>
<evidence type="ECO:0000313" key="3">
    <source>
        <dbReference type="Proteomes" id="UP000076154"/>
    </source>
</evidence>
<accession>A0A369J4M0</accession>
<comment type="caution">
    <text evidence="2">The sequence shown here is derived from an EMBL/GenBank/DDBJ whole genome shotgun (WGS) entry which is preliminary data.</text>
</comment>
<proteinExistence type="predicted"/>
<dbReference type="OrthoDB" id="3256525at2759"/>
<keyword evidence="1" id="KW-0732">Signal</keyword>
<feature type="chain" id="PRO_5016761148" evidence="1">
    <location>
        <begin position="24"/>
        <end position="180"/>
    </location>
</feature>
<gene>
    <name evidence="2" type="ORF">Hypma_016302</name>
</gene>